<proteinExistence type="predicted"/>
<protein>
    <submittedName>
        <fullName evidence="7">Glycosyltransferase</fullName>
    </submittedName>
</protein>
<dbReference type="SUPFAM" id="SSF53448">
    <property type="entry name" value="Nucleotide-diphospho-sugar transferases"/>
    <property type="match status" value="1"/>
</dbReference>
<name>A0A520XBA2_9DELT</name>
<dbReference type="GO" id="GO:0016757">
    <property type="term" value="F:glycosyltransferase activity"/>
    <property type="evidence" value="ECO:0007669"/>
    <property type="project" value="UniProtKB-KW"/>
</dbReference>
<reference evidence="7 8" key="1">
    <citation type="submission" date="2019-01" db="EMBL/GenBank/DDBJ databases">
        <title>Insights into ecological role of a new deltaproteobacterial order Candidatus Sinidesulfobacterales (Sva0485) by metagenomics and metatranscriptomics.</title>
        <authorList>
            <person name="Tan S."/>
            <person name="Liu J."/>
            <person name="Fang Y."/>
            <person name="Hedlund B."/>
            <person name="Lian Z.-H."/>
            <person name="Huang L.-Y."/>
            <person name="Li J.-T."/>
            <person name="Huang L.-N."/>
            <person name="Li W.-J."/>
            <person name="Jiang H.-C."/>
            <person name="Dong H.-L."/>
            <person name="Shu W.-S."/>
        </authorList>
    </citation>
    <scope>NUCLEOTIDE SEQUENCE [LARGE SCALE GENOMIC DNA]</scope>
    <source>
        <strain evidence="7">AP4</strain>
    </source>
</reference>
<evidence type="ECO:0000256" key="3">
    <source>
        <dbReference type="ARBA" id="ARBA00022676"/>
    </source>
</evidence>
<comment type="caution">
    <text evidence="7">The sequence shown here is derived from an EMBL/GenBank/DDBJ whole genome shotgun (WGS) entry which is preliminary data.</text>
</comment>
<evidence type="ECO:0000313" key="7">
    <source>
        <dbReference type="EMBL" id="RZV38459.1"/>
    </source>
</evidence>
<evidence type="ECO:0000256" key="1">
    <source>
        <dbReference type="ARBA" id="ARBA00004236"/>
    </source>
</evidence>
<dbReference type="AlphaFoldDB" id="A0A520XBA2"/>
<dbReference type="PANTHER" id="PTHR43646">
    <property type="entry name" value="GLYCOSYLTRANSFERASE"/>
    <property type="match status" value="1"/>
</dbReference>
<keyword evidence="3" id="KW-0328">Glycosyltransferase</keyword>
<keyword evidence="5" id="KW-0472">Membrane</keyword>
<evidence type="ECO:0000256" key="2">
    <source>
        <dbReference type="ARBA" id="ARBA00022475"/>
    </source>
</evidence>
<dbReference type="EMBL" id="SHMQ01000018">
    <property type="protein sequence ID" value="RZV38459.1"/>
    <property type="molecule type" value="Genomic_DNA"/>
</dbReference>
<dbReference type="GO" id="GO:0005886">
    <property type="term" value="C:plasma membrane"/>
    <property type="evidence" value="ECO:0007669"/>
    <property type="project" value="UniProtKB-SubCell"/>
</dbReference>
<keyword evidence="4" id="KW-0808">Transferase</keyword>
<gene>
    <name evidence="7" type="ORF">EVJ48_06965</name>
</gene>
<sequence>MVSIIIPAHEEEKYIGISIERLLSQSGTVFLKKDEKNGLKLTGSDNLENSGKVLCELTVVVTHGKDDTEGVVSKYKEAGVNLVSGNFSGVSEARNIGAAASAGDVFLFLDADTLLSDGFIKRLDDFKNQTDFIGTSKLLPDINTFKARIFMFGNNIAHIITKTSMALIFCHRDVYKKVGGFDERMQAGEDLKFINLAVKNKFGSFKYLGDISAVTSMRRFEINGYFKTAIEWMGGYFFKPPEHYDVVR</sequence>
<dbReference type="PANTHER" id="PTHR43646:SF2">
    <property type="entry name" value="GLYCOSYLTRANSFERASE 2-LIKE DOMAIN-CONTAINING PROTEIN"/>
    <property type="match status" value="1"/>
</dbReference>
<feature type="domain" description="Glycosyltransferase 2-like" evidence="6">
    <location>
        <begin position="3"/>
        <end position="124"/>
    </location>
</feature>
<accession>A0A520XBA2</accession>
<evidence type="ECO:0000256" key="4">
    <source>
        <dbReference type="ARBA" id="ARBA00022679"/>
    </source>
</evidence>
<evidence type="ECO:0000259" key="6">
    <source>
        <dbReference type="Pfam" id="PF00535"/>
    </source>
</evidence>
<dbReference type="Gene3D" id="3.90.550.10">
    <property type="entry name" value="Spore Coat Polysaccharide Biosynthesis Protein SpsA, Chain A"/>
    <property type="match status" value="1"/>
</dbReference>
<comment type="subcellular location">
    <subcellularLocation>
        <location evidence="1">Cell membrane</location>
    </subcellularLocation>
</comment>
<dbReference type="InterPro" id="IPR001173">
    <property type="entry name" value="Glyco_trans_2-like"/>
</dbReference>
<dbReference type="Pfam" id="PF00535">
    <property type="entry name" value="Glycos_transf_2"/>
    <property type="match status" value="1"/>
</dbReference>
<organism evidence="7 8">
    <name type="scientific">Candidatus Acidulodesulfobacterium acidiphilum</name>
    <dbReference type="NCBI Taxonomy" id="2597224"/>
    <lineage>
        <taxon>Bacteria</taxon>
        <taxon>Deltaproteobacteria</taxon>
        <taxon>Candidatus Acidulodesulfobacterales</taxon>
        <taxon>Candidatus Acidulodesulfobacterium</taxon>
    </lineage>
</organism>
<evidence type="ECO:0000313" key="8">
    <source>
        <dbReference type="Proteomes" id="UP000322454"/>
    </source>
</evidence>
<dbReference type="InterPro" id="IPR029044">
    <property type="entry name" value="Nucleotide-diphossugar_trans"/>
</dbReference>
<keyword evidence="2" id="KW-1003">Cell membrane</keyword>
<dbReference type="Proteomes" id="UP000322454">
    <property type="component" value="Unassembled WGS sequence"/>
</dbReference>
<evidence type="ECO:0000256" key="5">
    <source>
        <dbReference type="ARBA" id="ARBA00023136"/>
    </source>
</evidence>